<dbReference type="GO" id="GO:0000976">
    <property type="term" value="F:transcription cis-regulatory region binding"/>
    <property type="evidence" value="ECO:0007669"/>
    <property type="project" value="TreeGrafter"/>
</dbReference>
<evidence type="ECO:0000256" key="6">
    <source>
        <dbReference type="ARBA" id="ARBA00023163"/>
    </source>
</evidence>
<dbReference type="Gene3D" id="1.10.10.10">
    <property type="entry name" value="Winged helix-like DNA-binding domain superfamily/Winged helix DNA-binding domain"/>
    <property type="match status" value="1"/>
</dbReference>
<evidence type="ECO:0000256" key="7">
    <source>
        <dbReference type="ARBA" id="ARBA00024735"/>
    </source>
</evidence>
<keyword evidence="3" id="KW-0902">Two-component regulatory system</keyword>
<sequence>MNQSEGKKVRLPGGVLAPSSESKRAIFRRVDHLSRPSDEGKVLDSGPLRVDVGRRQVTLAGKPVDLTAKEFDLLLHFAEHPGRVFSRAQLLDKVWGYSHSGYEHTVNAHINRLRAKIEPSPNQPEFILTVWGVGYKFRDQ</sequence>
<proteinExistence type="predicted"/>
<evidence type="ECO:0000256" key="2">
    <source>
        <dbReference type="ARBA" id="ARBA00022553"/>
    </source>
</evidence>
<feature type="domain" description="OmpR/PhoB-type" evidence="9">
    <location>
        <begin position="40"/>
        <end position="139"/>
    </location>
</feature>
<evidence type="ECO:0000256" key="5">
    <source>
        <dbReference type="ARBA" id="ARBA00023125"/>
    </source>
</evidence>
<evidence type="ECO:0000256" key="8">
    <source>
        <dbReference type="PROSITE-ProRule" id="PRU01091"/>
    </source>
</evidence>
<dbReference type="GO" id="GO:0005829">
    <property type="term" value="C:cytosol"/>
    <property type="evidence" value="ECO:0007669"/>
    <property type="project" value="TreeGrafter"/>
</dbReference>
<dbReference type="PANTHER" id="PTHR48111">
    <property type="entry name" value="REGULATOR OF RPOS"/>
    <property type="match status" value="1"/>
</dbReference>
<evidence type="ECO:0000256" key="3">
    <source>
        <dbReference type="ARBA" id="ARBA00023012"/>
    </source>
</evidence>
<organism evidence="10 11">
    <name type="scientific">Candidatus Accumulibacter aalborgensis</name>
    <dbReference type="NCBI Taxonomy" id="1860102"/>
    <lineage>
        <taxon>Bacteria</taxon>
        <taxon>Pseudomonadati</taxon>
        <taxon>Pseudomonadota</taxon>
        <taxon>Betaproteobacteria</taxon>
        <taxon>Candidatus Accumulibacter</taxon>
    </lineage>
</organism>
<keyword evidence="4" id="KW-0805">Transcription regulation</keyword>
<dbReference type="Proteomes" id="UP000199169">
    <property type="component" value="Unassembled WGS sequence"/>
</dbReference>
<name>A0A1A8XH32_9PROT</name>
<dbReference type="InterPro" id="IPR036388">
    <property type="entry name" value="WH-like_DNA-bd_sf"/>
</dbReference>
<evidence type="ECO:0000313" key="11">
    <source>
        <dbReference type="Proteomes" id="UP000199169"/>
    </source>
</evidence>
<accession>A0A1A8XH32</accession>
<evidence type="ECO:0000313" key="10">
    <source>
        <dbReference type="EMBL" id="SBT03248.1"/>
    </source>
</evidence>
<keyword evidence="11" id="KW-1185">Reference proteome</keyword>
<comment type="function">
    <text evidence="7">This protein is a positive regulator for the phosphate regulon. Transcription of this operon is positively regulated by PhoB and PhoR when phosphate is limited.</text>
</comment>
<evidence type="ECO:0000259" key="9">
    <source>
        <dbReference type="PROSITE" id="PS51755"/>
    </source>
</evidence>
<dbReference type="GO" id="GO:0032993">
    <property type="term" value="C:protein-DNA complex"/>
    <property type="evidence" value="ECO:0007669"/>
    <property type="project" value="TreeGrafter"/>
</dbReference>
<dbReference type="InterPro" id="IPR039420">
    <property type="entry name" value="WalR-like"/>
</dbReference>
<dbReference type="InterPro" id="IPR016032">
    <property type="entry name" value="Sig_transdc_resp-reg_C-effctor"/>
</dbReference>
<keyword evidence="2" id="KW-0597">Phosphoprotein</keyword>
<reference evidence="11" key="1">
    <citation type="submission" date="2016-06" db="EMBL/GenBank/DDBJ databases">
        <authorList>
            <person name="McIlroy S.J."/>
            <person name="Karst S.M."/>
            <person name="Albertsen M."/>
        </authorList>
    </citation>
    <scope>NUCLEOTIDE SEQUENCE [LARGE SCALE GENOMIC DNA]</scope>
</reference>
<dbReference type="GO" id="GO:0000156">
    <property type="term" value="F:phosphorelay response regulator activity"/>
    <property type="evidence" value="ECO:0007669"/>
    <property type="project" value="TreeGrafter"/>
</dbReference>
<evidence type="ECO:0000256" key="1">
    <source>
        <dbReference type="ARBA" id="ARBA00013332"/>
    </source>
</evidence>
<protein>
    <recommendedName>
        <fullName evidence="1">Phosphate regulon transcriptional regulatory protein PhoB</fullName>
    </recommendedName>
</protein>
<gene>
    <name evidence="10" type="ORF">ACCAA_10161</name>
</gene>
<dbReference type="InterPro" id="IPR001867">
    <property type="entry name" value="OmpR/PhoB-type_DNA-bd"/>
</dbReference>
<dbReference type="PROSITE" id="PS51755">
    <property type="entry name" value="OMPR_PHOB"/>
    <property type="match status" value="1"/>
</dbReference>
<keyword evidence="6" id="KW-0804">Transcription</keyword>
<dbReference type="EMBL" id="FLQX01000001">
    <property type="protein sequence ID" value="SBT03248.1"/>
    <property type="molecule type" value="Genomic_DNA"/>
</dbReference>
<dbReference type="SUPFAM" id="SSF46894">
    <property type="entry name" value="C-terminal effector domain of the bipartite response regulators"/>
    <property type="match status" value="1"/>
</dbReference>
<dbReference type="PANTHER" id="PTHR48111:SF4">
    <property type="entry name" value="DNA-BINDING DUAL TRANSCRIPTIONAL REGULATOR OMPR"/>
    <property type="match status" value="1"/>
</dbReference>
<dbReference type="GO" id="GO:0006355">
    <property type="term" value="P:regulation of DNA-templated transcription"/>
    <property type="evidence" value="ECO:0007669"/>
    <property type="project" value="InterPro"/>
</dbReference>
<keyword evidence="5 8" id="KW-0238">DNA-binding</keyword>
<dbReference type="CDD" id="cd00383">
    <property type="entry name" value="trans_reg_C"/>
    <property type="match status" value="1"/>
</dbReference>
<feature type="DNA-binding region" description="OmpR/PhoB-type" evidence="8">
    <location>
        <begin position="40"/>
        <end position="139"/>
    </location>
</feature>
<dbReference type="Pfam" id="PF00486">
    <property type="entry name" value="Trans_reg_C"/>
    <property type="match status" value="1"/>
</dbReference>
<dbReference type="STRING" id="1860102.ACCAA_10161"/>
<dbReference type="AlphaFoldDB" id="A0A1A8XH32"/>
<dbReference type="FunFam" id="1.10.10.10:FF:000018">
    <property type="entry name" value="DNA-binding response regulator ResD"/>
    <property type="match status" value="1"/>
</dbReference>
<dbReference type="SMART" id="SM00862">
    <property type="entry name" value="Trans_reg_C"/>
    <property type="match status" value="1"/>
</dbReference>
<evidence type="ECO:0000256" key="4">
    <source>
        <dbReference type="ARBA" id="ARBA00023015"/>
    </source>
</evidence>